<keyword evidence="3" id="KW-1185">Reference proteome</keyword>
<dbReference type="InterPro" id="IPR013083">
    <property type="entry name" value="Znf_RING/FYVE/PHD"/>
</dbReference>
<feature type="compositionally biased region" description="Acidic residues" evidence="1">
    <location>
        <begin position="108"/>
        <end position="117"/>
    </location>
</feature>
<evidence type="ECO:0008006" key="4">
    <source>
        <dbReference type="Google" id="ProtNLM"/>
    </source>
</evidence>
<reference evidence="2" key="1">
    <citation type="submission" date="2020-09" db="EMBL/GenBank/DDBJ databases">
        <title>Genome-Enabled Discovery of Anthraquinone Biosynthesis in Senna tora.</title>
        <authorList>
            <person name="Kang S.-H."/>
            <person name="Pandey R.P."/>
            <person name="Lee C.-M."/>
            <person name="Sim J.-S."/>
            <person name="Jeong J.-T."/>
            <person name="Choi B.-S."/>
            <person name="Jung M."/>
            <person name="Ginzburg D."/>
            <person name="Zhao K."/>
            <person name="Won S.Y."/>
            <person name="Oh T.-J."/>
            <person name="Yu Y."/>
            <person name="Kim N.-H."/>
            <person name="Lee O.R."/>
            <person name="Lee T.-H."/>
            <person name="Bashyal P."/>
            <person name="Kim T.-S."/>
            <person name="Lee W.-H."/>
            <person name="Kawkins C."/>
            <person name="Kim C.-K."/>
            <person name="Kim J.S."/>
            <person name="Ahn B.O."/>
            <person name="Rhee S.Y."/>
            <person name="Sohng J.K."/>
        </authorList>
    </citation>
    <scope>NUCLEOTIDE SEQUENCE</scope>
    <source>
        <tissue evidence="2">Leaf</tissue>
    </source>
</reference>
<name>A0A835CI92_9FABA</name>
<dbReference type="AlphaFoldDB" id="A0A835CI92"/>
<feature type="region of interest" description="Disordered" evidence="1">
    <location>
        <begin position="108"/>
        <end position="132"/>
    </location>
</feature>
<evidence type="ECO:0000313" key="3">
    <source>
        <dbReference type="Proteomes" id="UP000634136"/>
    </source>
</evidence>
<organism evidence="2 3">
    <name type="scientific">Senna tora</name>
    <dbReference type="NCBI Taxonomy" id="362788"/>
    <lineage>
        <taxon>Eukaryota</taxon>
        <taxon>Viridiplantae</taxon>
        <taxon>Streptophyta</taxon>
        <taxon>Embryophyta</taxon>
        <taxon>Tracheophyta</taxon>
        <taxon>Spermatophyta</taxon>
        <taxon>Magnoliopsida</taxon>
        <taxon>eudicotyledons</taxon>
        <taxon>Gunneridae</taxon>
        <taxon>Pentapetalae</taxon>
        <taxon>rosids</taxon>
        <taxon>fabids</taxon>
        <taxon>Fabales</taxon>
        <taxon>Fabaceae</taxon>
        <taxon>Caesalpinioideae</taxon>
        <taxon>Cassia clade</taxon>
        <taxon>Senna</taxon>
    </lineage>
</organism>
<comment type="caution">
    <text evidence="2">The sequence shown here is derived from an EMBL/GenBank/DDBJ whole genome shotgun (WGS) entry which is preliminary data.</text>
</comment>
<gene>
    <name evidence="2" type="ORF">G2W53_003258</name>
</gene>
<feature type="compositionally biased region" description="Basic and acidic residues" evidence="1">
    <location>
        <begin position="123"/>
        <end position="132"/>
    </location>
</feature>
<sequence length="208" mass="24496">MSNNPIVSGEELDALSAKLGVLGLNAFEQRRRYALGFIAFERSRRRWSHRNRSYYEKDDDYEERERQRRNERNMNMRAELLQAIGLHPPQNHHNNIIKPSIIMSQEFDDDDDEDEESVMSGSEIRENSMKSLEEEKSIEESIVVVTSDRLEEEIINSSSSSSKEEDGISKSCFHVYHPKCILKWLKSSSSSDFYRFFGKQYFKIQRRI</sequence>
<dbReference type="Gene3D" id="3.30.40.10">
    <property type="entry name" value="Zinc/RING finger domain, C3HC4 (zinc finger)"/>
    <property type="match status" value="1"/>
</dbReference>
<accession>A0A835CI92</accession>
<evidence type="ECO:0000313" key="2">
    <source>
        <dbReference type="EMBL" id="KAF7840960.1"/>
    </source>
</evidence>
<dbReference type="EMBL" id="JAAIUW010000002">
    <property type="protein sequence ID" value="KAF7840960.1"/>
    <property type="molecule type" value="Genomic_DNA"/>
</dbReference>
<dbReference type="SUPFAM" id="SSF57850">
    <property type="entry name" value="RING/U-box"/>
    <property type="match status" value="1"/>
</dbReference>
<proteinExistence type="predicted"/>
<evidence type="ECO:0000256" key="1">
    <source>
        <dbReference type="SAM" id="MobiDB-lite"/>
    </source>
</evidence>
<protein>
    <recommendedName>
        <fullName evidence="4">RING-type domain-containing protein</fullName>
    </recommendedName>
</protein>
<dbReference type="Proteomes" id="UP000634136">
    <property type="component" value="Unassembled WGS sequence"/>
</dbReference>